<dbReference type="GeneID" id="25914347"/>
<organism evidence="1 2">
    <name type="scientific">Sphaeroforma arctica JP610</name>
    <dbReference type="NCBI Taxonomy" id="667725"/>
    <lineage>
        <taxon>Eukaryota</taxon>
        <taxon>Ichthyosporea</taxon>
        <taxon>Ichthyophonida</taxon>
        <taxon>Sphaeroforma</taxon>
    </lineage>
</organism>
<evidence type="ECO:0000313" key="2">
    <source>
        <dbReference type="Proteomes" id="UP000054560"/>
    </source>
</evidence>
<reference evidence="1 2" key="1">
    <citation type="submission" date="2011-02" db="EMBL/GenBank/DDBJ databases">
        <title>The Genome Sequence of Sphaeroforma arctica JP610.</title>
        <authorList>
            <consortium name="The Broad Institute Genome Sequencing Platform"/>
            <person name="Russ C."/>
            <person name="Cuomo C."/>
            <person name="Young S.K."/>
            <person name="Zeng Q."/>
            <person name="Gargeya S."/>
            <person name="Alvarado L."/>
            <person name="Berlin A."/>
            <person name="Chapman S.B."/>
            <person name="Chen Z."/>
            <person name="Freedman E."/>
            <person name="Gellesch M."/>
            <person name="Goldberg J."/>
            <person name="Griggs A."/>
            <person name="Gujja S."/>
            <person name="Heilman E."/>
            <person name="Heiman D."/>
            <person name="Howarth C."/>
            <person name="Mehta T."/>
            <person name="Neiman D."/>
            <person name="Pearson M."/>
            <person name="Roberts A."/>
            <person name="Saif S."/>
            <person name="Shea T."/>
            <person name="Shenoy N."/>
            <person name="Sisk P."/>
            <person name="Stolte C."/>
            <person name="Sykes S."/>
            <person name="White J."/>
            <person name="Yandava C."/>
            <person name="Burger G."/>
            <person name="Gray M.W."/>
            <person name="Holland P.W.H."/>
            <person name="King N."/>
            <person name="Lang F.B.F."/>
            <person name="Roger A.J."/>
            <person name="Ruiz-Trillo I."/>
            <person name="Haas B."/>
            <person name="Nusbaum C."/>
            <person name="Birren B."/>
        </authorList>
    </citation>
    <scope>NUCLEOTIDE SEQUENCE [LARGE SCALE GENOMIC DNA]</scope>
    <source>
        <strain evidence="1 2">JP610</strain>
    </source>
</reference>
<proteinExistence type="predicted"/>
<dbReference type="RefSeq" id="XP_014147500.1">
    <property type="nucleotide sequence ID" value="XM_014292025.1"/>
</dbReference>
<sequence>MLSRLATKVDLWMDPVAVLGSDILLAPPPFSANKKYFAMAERTWGSHTHDAVSLTGNSHLSNIVSPSLDGGAFSKLWTFLNLGVNSSWVAIPRILVKVIAVDEADFPLMCPYLSDVPWFKPMLS</sequence>
<dbReference type="AlphaFoldDB" id="A0A0L0FC07"/>
<dbReference type="EMBL" id="KQ245413">
    <property type="protein sequence ID" value="KNC73598.1"/>
    <property type="molecule type" value="Genomic_DNA"/>
</dbReference>
<dbReference type="Proteomes" id="UP000054560">
    <property type="component" value="Unassembled WGS sequence"/>
</dbReference>
<keyword evidence="2" id="KW-1185">Reference proteome</keyword>
<name>A0A0L0FC07_9EUKA</name>
<gene>
    <name evidence="1" type="ORF">SARC_13843</name>
</gene>
<protein>
    <submittedName>
        <fullName evidence="1">Uncharacterized protein</fullName>
    </submittedName>
</protein>
<evidence type="ECO:0000313" key="1">
    <source>
        <dbReference type="EMBL" id="KNC73598.1"/>
    </source>
</evidence>
<accession>A0A0L0FC07</accession>